<dbReference type="AlphaFoldDB" id="A0A4C1UQS3"/>
<dbReference type="Proteomes" id="UP000299102">
    <property type="component" value="Unassembled WGS sequence"/>
</dbReference>
<proteinExistence type="predicted"/>
<dbReference type="EMBL" id="BGZK01000212">
    <property type="protein sequence ID" value="GBP28823.1"/>
    <property type="molecule type" value="Genomic_DNA"/>
</dbReference>
<organism evidence="2 3">
    <name type="scientific">Eumeta variegata</name>
    <name type="common">Bagworm moth</name>
    <name type="synonym">Eumeta japonica</name>
    <dbReference type="NCBI Taxonomy" id="151549"/>
    <lineage>
        <taxon>Eukaryota</taxon>
        <taxon>Metazoa</taxon>
        <taxon>Ecdysozoa</taxon>
        <taxon>Arthropoda</taxon>
        <taxon>Hexapoda</taxon>
        <taxon>Insecta</taxon>
        <taxon>Pterygota</taxon>
        <taxon>Neoptera</taxon>
        <taxon>Endopterygota</taxon>
        <taxon>Lepidoptera</taxon>
        <taxon>Glossata</taxon>
        <taxon>Ditrysia</taxon>
        <taxon>Tineoidea</taxon>
        <taxon>Psychidae</taxon>
        <taxon>Oiketicinae</taxon>
        <taxon>Eumeta</taxon>
    </lineage>
</organism>
<reference evidence="2 3" key="1">
    <citation type="journal article" date="2019" name="Commun. Biol.">
        <title>The bagworm genome reveals a unique fibroin gene that provides high tensile strength.</title>
        <authorList>
            <person name="Kono N."/>
            <person name="Nakamura H."/>
            <person name="Ohtoshi R."/>
            <person name="Tomita M."/>
            <person name="Numata K."/>
            <person name="Arakawa K."/>
        </authorList>
    </citation>
    <scope>NUCLEOTIDE SEQUENCE [LARGE SCALE GENOMIC DNA]</scope>
</reference>
<name>A0A4C1UQS3_EUMVA</name>
<evidence type="ECO:0000313" key="2">
    <source>
        <dbReference type="EMBL" id="GBP28823.1"/>
    </source>
</evidence>
<evidence type="ECO:0000313" key="3">
    <source>
        <dbReference type="Proteomes" id="UP000299102"/>
    </source>
</evidence>
<sequence length="304" mass="34435">MQSTSDTNASFLFHKSFPTYILVRFRHDPPLRDPASGELRNLKSGGMSWRIVRHLATPRNYKLHEHAPCALAFRSNECSTSETSQERPDKGDIKSKGERPGSLHKQWRGSGRYGIACLLERSGGLMEGIRRCRGVSHQNSHSRTKTAGDVISHLYSARLHFFVASENGFLAVWIEVIDSEHFNLYIQRELHLMAAVVHLRQMHKNGLEGCTNTGWLYTPVTPNQARTYTFDIYCSWCIGTVPQSFDWLKITLGPAKFGGGGTKERASLGFVRVSEVSQRMRRRELLSVTNGQIRPHGVRVRLWG</sequence>
<accession>A0A4C1UQS3</accession>
<feature type="compositionally biased region" description="Basic and acidic residues" evidence="1">
    <location>
        <begin position="84"/>
        <end position="101"/>
    </location>
</feature>
<keyword evidence="3" id="KW-1185">Reference proteome</keyword>
<evidence type="ECO:0000256" key="1">
    <source>
        <dbReference type="SAM" id="MobiDB-lite"/>
    </source>
</evidence>
<gene>
    <name evidence="2" type="ORF">EVAR_24498_1</name>
</gene>
<comment type="caution">
    <text evidence="2">The sequence shown here is derived from an EMBL/GenBank/DDBJ whole genome shotgun (WGS) entry which is preliminary data.</text>
</comment>
<feature type="region of interest" description="Disordered" evidence="1">
    <location>
        <begin position="78"/>
        <end position="107"/>
    </location>
</feature>
<protein>
    <submittedName>
        <fullName evidence="2">Uncharacterized protein</fullName>
    </submittedName>
</protein>